<feature type="domain" description="SH3" evidence="5">
    <location>
        <begin position="331"/>
        <end position="390"/>
    </location>
</feature>
<dbReference type="EMBL" id="JAPWDV010000002">
    <property type="protein sequence ID" value="KAJ6220810.1"/>
    <property type="molecule type" value="Genomic_DNA"/>
</dbReference>
<evidence type="ECO:0000313" key="8">
    <source>
        <dbReference type="Proteomes" id="UP001142055"/>
    </source>
</evidence>
<keyword evidence="8" id="KW-1185">Reference proteome</keyword>
<dbReference type="CDD" id="cd00160">
    <property type="entry name" value="RhoGEF"/>
    <property type="match status" value="1"/>
</dbReference>
<dbReference type="PROSITE" id="PS50010">
    <property type="entry name" value="DH_2"/>
    <property type="match status" value="1"/>
</dbReference>
<dbReference type="SUPFAM" id="SSF50044">
    <property type="entry name" value="SH3-domain"/>
    <property type="match status" value="7"/>
</dbReference>
<dbReference type="Proteomes" id="UP001142055">
    <property type="component" value="Chromosome 2"/>
</dbReference>
<evidence type="ECO:0000256" key="4">
    <source>
        <dbReference type="SAM" id="MobiDB-lite"/>
    </source>
</evidence>
<feature type="domain" description="DH" evidence="6">
    <location>
        <begin position="580"/>
        <end position="765"/>
    </location>
</feature>
<dbReference type="Pfam" id="PF03114">
    <property type="entry name" value="BAR"/>
    <property type="match status" value="1"/>
</dbReference>
<dbReference type="InterPro" id="IPR001452">
    <property type="entry name" value="SH3_domain"/>
</dbReference>
<dbReference type="PANTHER" id="PTHR22834:SF20">
    <property type="entry name" value="SH3 DOMAIN-CONTAINING PROTEIN"/>
    <property type="match status" value="1"/>
</dbReference>
<dbReference type="PROSITE" id="PS50002">
    <property type="entry name" value="SH3"/>
    <property type="match status" value="4"/>
</dbReference>
<dbReference type="SUPFAM" id="SSF48065">
    <property type="entry name" value="DBL homology domain (DH-domain)"/>
    <property type="match status" value="1"/>
</dbReference>
<organism evidence="7 8">
    <name type="scientific">Blomia tropicalis</name>
    <name type="common">Mite</name>
    <dbReference type="NCBI Taxonomy" id="40697"/>
    <lineage>
        <taxon>Eukaryota</taxon>
        <taxon>Metazoa</taxon>
        <taxon>Ecdysozoa</taxon>
        <taxon>Arthropoda</taxon>
        <taxon>Chelicerata</taxon>
        <taxon>Arachnida</taxon>
        <taxon>Acari</taxon>
        <taxon>Acariformes</taxon>
        <taxon>Sarcoptiformes</taxon>
        <taxon>Astigmata</taxon>
        <taxon>Glycyphagoidea</taxon>
        <taxon>Echimyopodidae</taxon>
        <taxon>Blomia</taxon>
    </lineage>
</organism>
<dbReference type="Pfam" id="PF07653">
    <property type="entry name" value="SH3_2"/>
    <property type="match status" value="1"/>
</dbReference>
<evidence type="ECO:0000313" key="7">
    <source>
        <dbReference type="EMBL" id="KAJ6220810.1"/>
    </source>
</evidence>
<dbReference type="OrthoDB" id="27823at2759"/>
<name>A0A9Q0RNR8_BLOTA</name>
<reference evidence="7" key="1">
    <citation type="submission" date="2022-12" db="EMBL/GenBank/DDBJ databases">
        <title>Genome assemblies of Blomia tropicalis.</title>
        <authorList>
            <person name="Cui Y."/>
        </authorList>
    </citation>
    <scope>NUCLEOTIDE SEQUENCE</scope>
    <source>
        <tissue evidence="7">Adult mites</tissue>
    </source>
</reference>
<feature type="region of interest" description="Disordered" evidence="4">
    <location>
        <begin position="1064"/>
        <end position="1093"/>
    </location>
</feature>
<dbReference type="Gene3D" id="1.20.1270.60">
    <property type="entry name" value="Arfaptin homology (AH) domain/BAR domain"/>
    <property type="match status" value="1"/>
</dbReference>
<dbReference type="InterPro" id="IPR051492">
    <property type="entry name" value="Dynamin-Rho_GEF"/>
</dbReference>
<feature type="compositionally biased region" description="Basic and acidic residues" evidence="4">
    <location>
        <begin position="1083"/>
        <end position="1093"/>
    </location>
</feature>
<keyword evidence="1 3" id="KW-0728">SH3 domain</keyword>
<dbReference type="InterPro" id="IPR036028">
    <property type="entry name" value="SH3-like_dom_sf"/>
</dbReference>
<protein>
    <recommendedName>
        <fullName evidence="9">Dynamin-binding protein</fullName>
    </recommendedName>
</protein>
<dbReference type="Gene3D" id="2.30.30.40">
    <property type="entry name" value="SH3 Domains"/>
    <property type="match status" value="5"/>
</dbReference>
<evidence type="ECO:0008006" key="9">
    <source>
        <dbReference type="Google" id="ProtNLM"/>
    </source>
</evidence>
<dbReference type="InterPro" id="IPR027267">
    <property type="entry name" value="AH/BAR_dom_sf"/>
</dbReference>
<keyword evidence="2" id="KW-0344">Guanine-nucleotide releasing factor</keyword>
<dbReference type="InterPro" id="IPR035899">
    <property type="entry name" value="DBL_dom_sf"/>
</dbReference>
<feature type="domain" description="SH3" evidence="5">
    <location>
        <begin position="1246"/>
        <end position="1310"/>
    </location>
</feature>
<evidence type="ECO:0000259" key="6">
    <source>
        <dbReference type="PROSITE" id="PS50010"/>
    </source>
</evidence>
<dbReference type="Pfam" id="PF00018">
    <property type="entry name" value="SH3_1"/>
    <property type="match status" value="2"/>
</dbReference>
<feature type="domain" description="SH3" evidence="5">
    <location>
        <begin position="7"/>
        <end position="66"/>
    </location>
</feature>
<dbReference type="GO" id="GO:0005085">
    <property type="term" value="F:guanyl-nucleotide exchange factor activity"/>
    <property type="evidence" value="ECO:0007669"/>
    <property type="project" value="UniProtKB-KW"/>
</dbReference>
<dbReference type="SMART" id="SM00325">
    <property type="entry name" value="RhoGEF"/>
    <property type="match status" value="1"/>
</dbReference>
<evidence type="ECO:0000259" key="5">
    <source>
        <dbReference type="PROSITE" id="PS50002"/>
    </source>
</evidence>
<gene>
    <name evidence="7" type="ORF">RDWZM_006622</name>
</gene>
<dbReference type="SUPFAM" id="SSF103657">
    <property type="entry name" value="BAR/IMD domain-like"/>
    <property type="match status" value="1"/>
</dbReference>
<dbReference type="InterPro" id="IPR004148">
    <property type="entry name" value="BAR_dom"/>
</dbReference>
<proteinExistence type="predicted"/>
<dbReference type="Pfam" id="PF00621">
    <property type="entry name" value="RhoGEF"/>
    <property type="match status" value="1"/>
</dbReference>
<dbReference type="PANTHER" id="PTHR22834">
    <property type="entry name" value="NUCLEAR FUSION PROTEIN FUS2"/>
    <property type="match status" value="1"/>
</dbReference>
<dbReference type="SMART" id="SM00326">
    <property type="entry name" value="SH3"/>
    <property type="match status" value="7"/>
</dbReference>
<evidence type="ECO:0000256" key="1">
    <source>
        <dbReference type="ARBA" id="ARBA00022443"/>
    </source>
</evidence>
<evidence type="ECO:0000256" key="3">
    <source>
        <dbReference type="PROSITE-ProRule" id="PRU00192"/>
    </source>
</evidence>
<evidence type="ECO:0000256" key="2">
    <source>
        <dbReference type="ARBA" id="ARBA00022658"/>
    </source>
</evidence>
<dbReference type="Gene3D" id="1.20.900.10">
    <property type="entry name" value="Dbl homology (DH) domain"/>
    <property type="match status" value="1"/>
</dbReference>
<dbReference type="SMART" id="SM00721">
    <property type="entry name" value="BAR"/>
    <property type="match status" value="1"/>
</dbReference>
<feature type="domain" description="SH3" evidence="5">
    <location>
        <begin position="419"/>
        <end position="480"/>
    </location>
</feature>
<comment type="caution">
    <text evidence="7">The sequence shown here is derived from an EMBL/GenBank/DDBJ whole genome shotgun (WGS) entry which is preliminary data.</text>
</comment>
<dbReference type="OMA" id="FWGECNG"/>
<accession>A0A9Q0RNR8</accession>
<sequence length="1310" mass="150110">MFGVNANQKCLITITKDFKSEFDDELTVSTNDIVQLVEKLDRYWFQVYHDGRIGKVPISNCREWNATEMAPLKLIKSTQTAFISKYDFCKDLVDGDLQFAALELLIGFQSLNDDWWYGTRLSSVVNHVTSWIVKNEHCGIFPLTHVWRLREDLLPENVFTDSGVVIQTDNIVPPPTIEKESADDSDEIDNQTNEEILFYVKVVKTMKAHLEEEMDLPQIEEVLAITSIPDNLYYFGKSLDGTKQGLFPKNFVVKIDNYEMSPSPALESNPPSIPPPSPPAITLNFGKHLDVEFSSNSNNQTPMPLDTPPSYEAAISCEPLSYGYANHMFSEVESYGRVLFDFDAQNDNELTLKQNQIVQLYRHVDDGWMEGEINGQIGFFPKSYISIIVDCNVNASVETEGNIVEQTDSTNQVTAINYPLNTKAKILYDFDPEMEQDLRVRTGDVVTLLKHFTTTNWIEAMDSSGNVGFIHLDFCQLISDSHISENSTINYPNLDQFESKKEDYSESKFNPICDQVTKPQRAAPPAPRRTNIFPTFNQFLLNEKQEMEQYELEQANASNPITEPSVSEPEKNVETTKRSKRQCVITELIQTERDYCHALSICLNVFRTNSAEAERCKVDIDRLLGDMRTVVNVSKSLIKLLENYANNRAHIDQRVGVCFLDLKFEIKDAYTRYCRNHDSMNMLLRFYYADGKSSEFIRRCQVSIQDQTNCFDIASIIIKPVQRILKYPLLLNELIKCTEENHVDWDPLLLALQMITDIATSINEHKRRHDLIVKYCKDTDTSFSGRLKNLNKHTVIKKGSRLANRVLSTITFSNVHKDVNFDSALCKFSAVEKSIKSFIKTMKEYLISLNEYYMQALMVSNTILDYYGSKLEVERLRSTHQEIFSKSFEQFKTATHRNVIESLSKLVDKFKAPWILINKRKDKLIDYDASLKSKNESAIAKSTFEALNQQLIEELPELTDLSLEIFTNCLKTFIHSSKQLIMQNAKYFLELHQLPLIVNSPFGFYQDIEEAFRVRHSLILNQIVHDISLIHLNAFTQHNSLSDATSSTVSTLSRLNIHRSSNSWKHSLPVSKPAQVDSSNNNEQRKQEENDRRTLEMKYKQQDLYLARSSYIPNDIYELYVEAKDLIGVIKRKDPSGLEHRWFVDRGNCQGFVPKSILSQVENSPSIDYISNLPILENSLAILTETNRYDSVPDEDVHSLVSTNSKNSSLLSFEEIGPQNRSIDSWQLTEFDPLTAIDSNKNNEHNNDNIYYAAYAFKGGDPNQLSLQFSQKVTVKQKSDVKGNKEWWLVESTTGQLGYVPANYLKKGST</sequence>
<dbReference type="GO" id="GO:0005737">
    <property type="term" value="C:cytoplasm"/>
    <property type="evidence" value="ECO:0007669"/>
    <property type="project" value="InterPro"/>
</dbReference>
<dbReference type="InterPro" id="IPR000219">
    <property type="entry name" value="DH_dom"/>
</dbReference>